<dbReference type="Gene3D" id="2.60.40.10">
    <property type="entry name" value="Immunoglobulins"/>
    <property type="match status" value="1"/>
</dbReference>
<evidence type="ECO:0000313" key="10">
    <source>
        <dbReference type="EMBL" id="GET20917.1"/>
    </source>
</evidence>
<proteinExistence type="inferred from homology"/>
<keyword evidence="2 6" id="KW-0378">Hydrolase</keyword>
<keyword evidence="13" id="KW-1185">Reference proteome</keyword>
<comment type="caution">
    <text evidence="11">The sequence shown here is derived from an EMBL/GenBank/DDBJ whole genome shotgun (WGS) entry which is preliminary data.</text>
</comment>
<evidence type="ECO:0000256" key="3">
    <source>
        <dbReference type="ARBA" id="ARBA00023277"/>
    </source>
</evidence>
<accession>A0A2P8CIJ2</accession>
<feature type="domain" description="Cellulase Ig-like" evidence="9">
    <location>
        <begin position="19"/>
        <end position="95"/>
    </location>
</feature>
<evidence type="ECO:0000256" key="6">
    <source>
        <dbReference type="PROSITE-ProRule" id="PRU10059"/>
    </source>
</evidence>
<evidence type="ECO:0000313" key="13">
    <source>
        <dbReference type="Proteomes" id="UP000396862"/>
    </source>
</evidence>
<evidence type="ECO:0000256" key="5">
    <source>
        <dbReference type="ARBA" id="ARBA00023326"/>
    </source>
</evidence>
<dbReference type="InterPro" id="IPR004197">
    <property type="entry name" value="Cellulase_Ig-like"/>
</dbReference>
<evidence type="ECO:0000256" key="2">
    <source>
        <dbReference type="ARBA" id="ARBA00022801"/>
    </source>
</evidence>
<evidence type="ECO:0000313" key="11">
    <source>
        <dbReference type="EMBL" id="PSK84752.1"/>
    </source>
</evidence>
<feature type="active site" evidence="6">
    <location>
        <position position="485"/>
    </location>
</feature>
<dbReference type="GO" id="GO:0008810">
    <property type="term" value="F:cellulase activity"/>
    <property type="evidence" value="ECO:0007669"/>
    <property type="project" value="UniProtKB-EC"/>
</dbReference>
<dbReference type="Gene3D" id="1.50.10.10">
    <property type="match status" value="1"/>
</dbReference>
<evidence type="ECO:0000256" key="7">
    <source>
        <dbReference type="RuleBase" id="RU361166"/>
    </source>
</evidence>
<keyword evidence="7" id="KW-0136">Cellulose degradation</keyword>
<evidence type="ECO:0000259" key="8">
    <source>
        <dbReference type="Pfam" id="PF00759"/>
    </source>
</evidence>
<dbReference type="EC" id="3.2.1.4" evidence="7"/>
<gene>
    <name evidence="10" type="primary">egl2</name>
    <name evidence="11" type="ORF">CLV93_102543</name>
    <name evidence="10" type="ORF">JCM18694_11630</name>
</gene>
<sequence length="541" mass="60009">MLLLWLTACGAGPSGDTYPVRLNSVGFLPAKAKIATIIQPCSQFEVKRLADDSTVFSGKVTGPFHQKDVNQNAWLADFSAFADTGSYYLEVPGVGRSVAFRISDDIFRFPYKTAMRAFYLWRCGTAVEGDFNGNHYAHAACHLDDAYGDYTGQKGVIRNGTGGWHDAGDYGKYTVNAGITLGTLFLAWEQFRPALENVKLNLPETAPGFPEYLEELKWETDWLLKMPYPDGSGRVSHKLTRTNFAGFIMPEDDKGKRYFTEWSSAATADFAAVMAMAARNFQPYDSVYAKKCLTAAKNSYAFLKEHPEMKPFEQGDFKTGAYKVKSDKSERLWAAAELWETTGEPAYLADFESAVPDIHPPLIDSDWDWGNVKNLALFTYVLSGRNGRNADLLNRVQKAILANADTLVAKGRRDIYGRPLAGRYYWGCNGTVARQAVNLQVANAISPNRAYTNAVVSIADHLLGRNVYDRSYVTGIGFRPPMHPHDRRSAADGIEEPWPGYLVGGGRSATNWQDKQSDYTTNEIAINWQAALVYALAGLVN</sequence>
<dbReference type="PROSITE" id="PS00592">
    <property type="entry name" value="GH9_2"/>
    <property type="match status" value="1"/>
</dbReference>
<comment type="catalytic activity">
    <reaction evidence="7">
        <text>Endohydrolysis of (1-&gt;4)-beta-D-glucosidic linkages in cellulose, lichenin and cereal beta-D-glucans.</text>
        <dbReference type="EC" id="3.2.1.4"/>
    </reaction>
</comment>
<evidence type="ECO:0000256" key="1">
    <source>
        <dbReference type="ARBA" id="ARBA00007072"/>
    </source>
</evidence>
<dbReference type="AlphaFoldDB" id="A0A2P8CIJ2"/>
<dbReference type="InterPro" id="IPR008928">
    <property type="entry name" value="6-hairpin_glycosidase_sf"/>
</dbReference>
<dbReference type="Pfam" id="PF00759">
    <property type="entry name" value="Glyco_hydro_9"/>
    <property type="match status" value="1"/>
</dbReference>
<dbReference type="CDD" id="cd02850">
    <property type="entry name" value="E_set_Cellulase_N"/>
    <property type="match status" value="1"/>
</dbReference>
<feature type="domain" description="Glycoside hydrolase family 9" evidence="8">
    <location>
        <begin position="112"/>
        <end position="536"/>
    </location>
</feature>
<evidence type="ECO:0000256" key="4">
    <source>
        <dbReference type="ARBA" id="ARBA00023295"/>
    </source>
</evidence>
<dbReference type="InterPro" id="IPR018221">
    <property type="entry name" value="Glyco_hydro_9_His_AS"/>
</dbReference>
<dbReference type="InterPro" id="IPR013783">
    <property type="entry name" value="Ig-like_fold"/>
</dbReference>
<dbReference type="Proteomes" id="UP000396862">
    <property type="component" value="Unassembled WGS sequence"/>
</dbReference>
<protein>
    <recommendedName>
        <fullName evidence="7">Endoglucanase</fullName>
        <ecNumber evidence="7">3.2.1.4</ecNumber>
    </recommendedName>
</protein>
<dbReference type="InterPro" id="IPR001701">
    <property type="entry name" value="Glyco_hydro_9"/>
</dbReference>
<dbReference type="EMBL" id="PYGC01000002">
    <property type="protein sequence ID" value="PSK84752.1"/>
    <property type="molecule type" value="Genomic_DNA"/>
</dbReference>
<dbReference type="SUPFAM" id="SSF48208">
    <property type="entry name" value="Six-hairpin glycosidases"/>
    <property type="match status" value="1"/>
</dbReference>
<keyword evidence="3 6" id="KW-0119">Carbohydrate metabolism</keyword>
<keyword evidence="4 6" id="KW-0326">Glycosidase</keyword>
<reference evidence="10 13" key="2">
    <citation type="submission" date="2019-10" db="EMBL/GenBank/DDBJ databases">
        <title>Prolixibacter strains distinguished by the presence of nitrate reductase genes were adept at nitrate-dependent anaerobic corrosion of metallic iron and carbon steel.</title>
        <authorList>
            <person name="Iino T."/>
            <person name="Shono N."/>
            <person name="Ito K."/>
            <person name="Nakamura R."/>
            <person name="Sueoka K."/>
            <person name="Harayama S."/>
            <person name="Ohkuma M."/>
        </authorList>
    </citation>
    <scope>NUCLEOTIDE SEQUENCE [LARGE SCALE GENOMIC DNA]</scope>
    <source>
        <strain evidence="10 13">MIC1-1</strain>
    </source>
</reference>
<dbReference type="InterPro" id="IPR014756">
    <property type="entry name" value="Ig_E-set"/>
</dbReference>
<dbReference type="EMBL" id="BLAU01000001">
    <property type="protein sequence ID" value="GET20917.1"/>
    <property type="molecule type" value="Genomic_DNA"/>
</dbReference>
<dbReference type="PANTHER" id="PTHR22298">
    <property type="entry name" value="ENDO-1,4-BETA-GLUCANASE"/>
    <property type="match status" value="1"/>
</dbReference>
<evidence type="ECO:0000259" key="9">
    <source>
        <dbReference type="Pfam" id="PF02927"/>
    </source>
</evidence>
<dbReference type="GO" id="GO:0030245">
    <property type="term" value="P:cellulose catabolic process"/>
    <property type="evidence" value="ECO:0007669"/>
    <property type="project" value="UniProtKB-KW"/>
</dbReference>
<name>A0A2P8CIJ2_9BACT</name>
<dbReference type="SUPFAM" id="SSF81296">
    <property type="entry name" value="E set domains"/>
    <property type="match status" value="1"/>
</dbReference>
<keyword evidence="5 6" id="KW-0624">Polysaccharide degradation</keyword>
<dbReference type="InterPro" id="IPR012341">
    <property type="entry name" value="6hp_glycosidase-like_sf"/>
</dbReference>
<organism evidence="11 12">
    <name type="scientific">Prolixibacter denitrificans</name>
    <dbReference type="NCBI Taxonomy" id="1541063"/>
    <lineage>
        <taxon>Bacteria</taxon>
        <taxon>Pseudomonadati</taxon>
        <taxon>Bacteroidota</taxon>
        <taxon>Bacteroidia</taxon>
        <taxon>Marinilabiliales</taxon>
        <taxon>Prolixibacteraceae</taxon>
        <taxon>Prolixibacter</taxon>
    </lineage>
</organism>
<comment type="similarity">
    <text evidence="1 6 7">Belongs to the glycosyl hydrolase 9 (cellulase E) family.</text>
</comment>
<reference evidence="11 12" key="1">
    <citation type="submission" date="2018-03" db="EMBL/GenBank/DDBJ databases">
        <title>Genomic Encyclopedia of Archaeal and Bacterial Type Strains, Phase II (KMG-II): from individual species to whole genera.</title>
        <authorList>
            <person name="Goeker M."/>
        </authorList>
    </citation>
    <scope>NUCLEOTIDE SEQUENCE [LARGE SCALE GENOMIC DNA]</scope>
    <source>
        <strain evidence="11 12">DSM 27267</strain>
    </source>
</reference>
<dbReference type="Proteomes" id="UP000240621">
    <property type="component" value="Unassembled WGS sequence"/>
</dbReference>
<evidence type="ECO:0000313" key="12">
    <source>
        <dbReference type="Proteomes" id="UP000240621"/>
    </source>
</evidence>
<dbReference type="Pfam" id="PF02927">
    <property type="entry name" value="CelD_N"/>
    <property type="match status" value="1"/>
</dbReference>